<keyword evidence="3" id="KW-0041">Annexin</keyword>
<accession>A0A0N4T6C7</accession>
<dbReference type="GO" id="GO:0005509">
    <property type="term" value="F:calcium ion binding"/>
    <property type="evidence" value="ECO:0007669"/>
    <property type="project" value="InterPro"/>
</dbReference>
<evidence type="ECO:0000256" key="3">
    <source>
        <dbReference type="ARBA" id="ARBA00023216"/>
    </source>
</evidence>
<dbReference type="GO" id="GO:0001786">
    <property type="term" value="F:phosphatidylserine binding"/>
    <property type="evidence" value="ECO:0007669"/>
    <property type="project" value="TreeGrafter"/>
</dbReference>
<dbReference type="InterPro" id="IPR001464">
    <property type="entry name" value="Annexin"/>
</dbReference>
<dbReference type="PANTHER" id="PTHR10502">
    <property type="entry name" value="ANNEXIN"/>
    <property type="match status" value="1"/>
</dbReference>
<reference evidence="6" key="1">
    <citation type="submission" date="2017-02" db="UniProtKB">
        <authorList>
            <consortium name="WormBaseParasite"/>
        </authorList>
    </citation>
    <scope>IDENTIFICATION</scope>
</reference>
<dbReference type="PANTHER" id="PTHR10502:SF177">
    <property type="entry name" value="ANNEXIN B10"/>
    <property type="match status" value="1"/>
</dbReference>
<dbReference type="GO" id="GO:0043395">
    <property type="term" value="F:heparan sulfate proteoglycan binding"/>
    <property type="evidence" value="ECO:0007669"/>
    <property type="project" value="TreeGrafter"/>
</dbReference>
<dbReference type="WBParaSite" id="BPAG_0000376001-mRNA-1">
    <property type="protein sequence ID" value="BPAG_0000376001-mRNA-1"/>
    <property type="gene ID" value="BPAG_0000376001"/>
</dbReference>
<evidence type="ECO:0000256" key="2">
    <source>
        <dbReference type="ARBA" id="ARBA00022737"/>
    </source>
</evidence>
<dbReference type="GO" id="GO:0012506">
    <property type="term" value="C:vesicle membrane"/>
    <property type="evidence" value="ECO:0007669"/>
    <property type="project" value="TreeGrafter"/>
</dbReference>
<dbReference type="GO" id="GO:0005886">
    <property type="term" value="C:plasma membrane"/>
    <property type="evidence" value="ECO:0007669"/>
    <property type="project" value="TreeGrafter"/>
</dbReference>
<dbReference type="AlphaFoldDB" id="A0A0N4T6C7"/>
<evidence type="ECO:0000313" key="4">
    <source>
        <dbReference type="EMBL" id="VDN84914.1"/>
    </source>
</evidence>
<keyword evidence="2" id="KW-0677">Repeat</keyword>
<keyword evidence="5" id="KW-1185">Reference proteome</keyword>
<organism evidence="6">
    <name type="scientific">Brugia pahangi</name>
    <name type="common">Filarial nematode worm</name>
    <dbReference type="NCBI Taxonomy" id="6280"/>
    <lineage>
        <taxon>Eukaryota</taxon>
        <taxon>Metazoa</taxon>
        <taxon>Ecdysozoa</taxon>
        <taxon>Nematoda</taxon>
        <taxon>Chromadorea</taxon>
        <taxon>Rhabditida</taxon>
        <taxon>Spirurina</taxon>
        <taxon>Spiruromorpha</taxon>
        <taxon>Filarioidea</taxon>
        <taxon>Onchocercidae</taxon>
        <taxon>Brugia</taxon>
    </lineage>
</organism>
<dbReference type="InterPro" id="IPR018502">
    <property type="entry name" value="Annexin_repeat"/>
</dbReference>
<dbReference type="InterPro" id="IPR037104">
    <property type="entry name" value="Annexin_sf"/>
</dbReference>
<dbReference type="GO" id="GO:0005737">
    <property type="term" value="C:cytoplasm"/>
    <property type="evidence" value="ECO:0007669"/>
    <property type="project" value="TreeGrafter"/>
</dbReference>
<sequence>MLIHFTLISSSTTENCRRIMLATNSAHRGTISAKFPFYDDEAADLLAKLLTSKTDASKTQIFHILTQINNTQRQMIKTPYKIKYKKDLMIDLMNGLSDDYRDIILALMETPTKYDTLQLVKAINETSINESVLIEILCLRTSMELSAIKNEYQIILGNKLEDDIATRVSGDLKDILLIVIQKPIIATNDNSSSTDMGKIKQEVKKILGEKKKIDKTAMKIIVGSLPTYQLNTLTVEYATIAGRQIEQDIEVCFHTLLFK</sequence>
<proteinExistence type="inferred from homology"/>
<dbReference type="PROSITE" id="PS51897">
    <property type="entry name" value="ANNEXIN_2"/>
    <property type="match status" value="1"/>
</dbReference>
<dbReference type="SMART" id="SM00335">
    <property type="entry name" value="ANX"/>
    <property type="match status" value="2"/>
</dbReference>
<dbReference type="Proteomes" id="UP000278627">
    <property type="component" value="Unassembled WGS sequence"/>
</dbReference>
<dbReference type="PRINTS" id="PR00196">
    <property type="entry name" value="ANNEXIN"/>
</dbReference>
<gene>
    <name evidence="4" type="ORF">BPAG_LOCUS3728</name>
</gene>
<dbReference type="EMBL" id="UZAD01001272">
    <property type="protein sequence ID" value="VDN84914.1"/>
    <property type="molecule type" value="Genomic_DNA"/>
</dbReference>
<name>A0A0N4T6C7_BRUPA</name>
<dbReference type="GO" id="GO:0005544">
    <property type="term" value="F:calcium-dependent phospholipid binding"/>
    <property type="evidence" value="ECO:0007669"/>
    <property type="project" value="InterPro"/>
</dbReference>
<evidence type="ECO:0000313" key="6">
    <source>
        <dbReference type="WBParaSite" id="BPAG_0000376001-mRNA-1"/>
    </source>
</evidence>
<dbReference type="STRING" id="6280.A0A0N4T6C7"/>
<protein>
    <submittedName>
        <fullName evidence="6">Annexin</fullName>
    </submittedName>
</protein>
<evidence type="ECO:0000256" key="1">
    <source>
        <dbReference type="ARBA" id="ARBA00007831"/>
    </source>
</evidence>
<dbReference type="Gene3D" id="1.10.220.10">
    <property type="entry name" value="Annexin"/>
    <property type="match status" value="2"/>
</dbReference>
<evidence type="ECO:0000313" key="5">
    <source>
        <dbReference type="Proteomes" id="UP000278627"/>
    </source>
</evidence>
<dbReference type="GO" id="GO:0005634">
    <property type="term" value="C:nucleus"/>
    <property type="evidence" value="ECO:0007669"/>
    <property type="project" value="TreeGrafter"/>
</dbReference>
<dbReference type="SUPFAM" id="SSF47874">
    <property type="entry name" value="Annexin"/>
    <property type="match status" value="1"/>
</dbReference>
<reference evidence="4 5" key="2">
    <citation type="submission" date="2018-11" db="EMBL/GenBank/DDBJ databases">
        <authorList>
            <consortium name="Pathogen Informatics"/>
        </authorList>
    </citation>
    <scope>NUCLEOTIDE SEQUENCE [LARGE SCALE GENOMIC DNA]</scope>
</reference>
<dbReference type="Pfam" id="PF00191">
    <property type="entry name" value="Annexin"/>
    <property type="match status" value="2"/>
</dbReference>
<comment type="similarity">
    <text evidence="1">Belongs to the annexin family.</text>
</comment>